<feature type="transmembrane region" description="Helical" evidence="2">
    <location>
        <begin position="63"/>
        <end position="81"/>
    </location>
</feature>
<evidence type="ECO:0000256" key="2">
    <source>
        <dbReference type="SAM" id="Phobius"/>
    </source>
</evidence>
<keyword evidence="5" id="KW-1185">Reference proteome</keyword>
<feature type="transmembrane region" description="Helical" evidence="2">
    <location>
        <begin position="6"/>
        <end position="25"/>
    </location>
</feature>
<name>A0AAD5UDD3_9FUNG</name>
<feature type="transmembrane region" description="Helical" evidence="2">
    <location>
        <begin position="32"/>
        <end position="51"/>
    </location>
</feature>
<feature type="compositionally biased region" description="Low complexity" evidence="1">
    <location>
        <begin position="238"/>
        <end position="255"/>
    </location>
</feature>
<sequence length="279" mass="30228">MDVCNFLSGVALGMTVSDIGLQPVIAGKKIPVLMFLTAVTAFIYILGFEIQARVPLDPSSPEYAAVGVLMSIADAVTSIPYTYAMISRLIAILPIGTRKNYLYMVMIVPLVYPVVDIYAILLLLGYPLNPVTSAKLFAVGGFAFGFTFFVIDIAVTLWLLKYNSSDHKLIYYFPFFAGLLYMATTIAAAFNTNIDSSPVYLAYCIDILAYQQVSRSLTRAVVAPKKGSDKGSQKKNDSGSTSTKNTDSSSSSIKSPVVGKMNSKRNIPIGKSVMQNDAQ</sequence>
<reference evidence="3" key="1">
    <citation type="submission" date="2020-05" db="EMBL/GenBank/DDBJ databases">
        <title>Phylogenomic resolution of chytrid fungi.</title>
        <authorList>
            <person name="Stajich J.E."/>
            <person name="Amses K."/>
            <person name="Simmons R."/>
            <person name="Seto K."/>
            <person name="Myers J."/>
            <person name="Bonds A."/>
            <person name="Quandt C.A."/>
            <person name="Barry K."/>
            <person name="Liu P."/>
            <person name="Grigoriev I."/>
            <person name="Longcore J.E."/>
            <person name="James T.Y."/>
        </authorList>
    </citation>
    <scope>NUCLEOTIDE SEQUENCE</scope>
    <source>
        <strain evidence="3">PLAUS21</strain>
    </source>
</reference>
<feature type="compositionally biased region" description="Basic and acidic residues" evidence="1">
    <location>
        <begin position="226"/>
        <end position="237"/>
    </location>
</feature>
<dbReference type="EMBL" id="JADGKB010000175">
    <property type="protein sequence ID" value="KAJ3251618.1"/>
    <property type="molecule type" value="Genomic_DNA"/>
</dbReference>
<evidence type="ECO:0000256" key="1">
    <source>
        <dbReference type="SAM" id="MobiDB-lite"/>
    </source>
</evidence>
<gene>
    <name evidence="3" type="ORF">HK103_002227</name>
    <name evidence="4" type="ORF">HK103_002232</name>
</gene>
<feature type="region of interest" description="Disordered" evidence="1">
    <location>
        <begin position="224"/>
        <end position="279"/>
    </location>
</feature>
<dbReference type="EMBL" id="JADGKB010000175">
    <property type="protein sequence ID" value="KAJ3251613.1"/>
    <property type="molecule type" value="Genomic_DNA"/>
</dbReference>
<feature type="transmembrane region" description="Helical" evidence="2">
    <location>
        <begin position="169"/>
        <end position="190"/>
    </location>
</feature>
<protein>
    <submittedName>
        <fullName evidence="3">Uncharacterized protein</fullName>
    </submittedName>
</protein>
<dbReference type="Proteomes" id="UP001210925">
    <property type="component" value="Unassembled WGS sequence"/>
</dbReference>
<keyword evidence="2" id="KW-0812">Transmembrane</keyword>
<comment type="caution">
    <text evidence="3">The sequence shown here is derived from an EMBL/GenBank/DDBJ whole genome shotgun (WGS) entry which is preliminary data.</text>
</comment>
<proteinExistence type="predicted"/>
<dbReference type="AlphaFoldDB" id="A0AAD5UDD3"/>
<feature type="transmembrane region" description="Helical" evidence="2">
    <location>
        <begin position="101"/>
        <end position="124"/>
    </location>
</feature>
<evidence type="ECO:0000313" key="4">
    <source>
        <dbReference type="EMBL" id="KAJ3251618.1"/>
    </source>
</evidence>
<evidence type="ECO:0000313" key="3">
    <source>
        <dbReference type="EMBL" id="KAJ3251613.1"/>
    </source>
</evidence>
<evidence type="ECO:0000313" key="5">
    <source>
        <dbReference type="Proteomes" id="UP001210925"/>
    </source>
</evidence>
<keyword evidence="2" id="KW-0472">Membrane</keyword>
<organism evidence="3 5">
    <name type="scientific">Boothiomyces macroporosus</name>
    <dbReference type="NCBI Taxonomy" id="261099"/>
    <lineage>
        <taxon>Eukaryota</taxon>
        <taxon>Fungi</taxon>
        <taxon>Fungi incertae sedis</taxon>
        <taxon>Chytridiomycota</taxon>
        <taxon>Chytridiomycota incertae sedis</taxon>
        <taxon>Chytridiomycetes</taxon>
        <taxon>Rhizophydiales</taxon>
        <taxon>Terramycetaceae</taxon>
        <taxon>Boothiomyces</taxon>
    </lineage>
</organism>
<accession>A0AAD5UDD3</accession>
<feature type="transmembrane region" description="Helical" evidence="2">
    <location>
        <begin position="136"/>
        <end position="160"/>
    </location>
</feature>
<keyword evidence="2" id="KW-1133">Transmembrane helix</keyword>